<dbReference type="InterPro" id="IPR014710">
    <property type="entry name" value="RmlC-like_jellyroll"/>
</dbReference>
<dbReference type="PANTHER" id="PTHR45638:SF11">
    <property type="entry name" value="CYCLIC NUCLEOTIDE-GATED CATION CHANNEL SUBUNIT A"/>
    <property type="match status" value="1"/>
</dbReference>
<dbReference type="InterPro" id="IPR025497">
    <property type="entry name" value="PatA-like_N"/>
</dbReference>
<dbReference type="Pfam" id="PF14332">
    <property type="entry name" value="DUF4388"/>
    <property type="match status" value="1"/>
</dbReference>
<evidence type="ECO:0000259" key="2">
    <source>
        <dbReference type="PROSITE" id="PS50042"/>
    </source>
</evidence>
<sequence>MSFPRIVFRIIENRRCPLYHYGDEFSVTGIAISMNNGEEQSFFTTSVVYSPAKKEVCKILTGDLTRLVIQYERGDKIPVCLVSCSGCTGSIKLEHSSDNRLIAPESPPSSNEIGSMMHLFSDFAFFRNIENHHLEKVVQFFRLSTYRKGDIILRKGESGGNFFIIVTGGVNVINEVGITISKLGKGDVFGEMSLICNEKVSATIQAREETSIIYIDKANFKRIIDQYPTIQLYFSRLMASRLNKANMIRTEDLSSAMIGNLTEIPAEALFQTLNMNSKTGILTISELPRGTARFSFRQGSLIKAKYDIFSGEAAFYEILKEHQGRFRFTPGIPPEDFEIPEIGYFMKLLIEGMRRIDETRNKLTN</sequence>
<dbReference type="InterPro" id="IPR018490">
    <property type="entry name" value="cNMP-bd_dom_sf"/>
</dbReference>
<accession>A0ABM7W920</accession>
<dbReference type="Pfam" id="PF00027">
    <property type="entry name" value="cNMP_binding"/>
    <property type="match status" value="1"/>
</dbReference>
<keyword evidence="4" id="KW-1185">Reference proteome</keyword>
<evidence type="ECO:0000313" key="3">
    <source>
        <dbReference type="EMBL" id="BDD87418.1"/>
    </source>
</evidence>
<dbReference type="SUPFAM" id="SSF51206">
    <property type="entry name" value="cAMP-binding domain-like"/>
    <property type="match status" value="1"/>
</dbReference>
<dbReference type="InterPro" id="IPR000595">
    <property type="entry name" value="cNMP-bd_dom"/>
</dbReference>
<keyword evidence="1" id="KW-0407">Ion channel</keyword>
<organism evidence="3 4">
    <name type="scientific">Desulfofustis limnaeus</name>
    <dbReference type="NCBI Taxonomy" id="2740163"/>
    <lineage>
        <taxon>Bacteria</taxon>
        <taxon>Pseudomonadati</taxon>
        <taxon>Thermodesulfobacteriota</taxon>
        <taxon>Desulfobulbia</taxon>
        <taxon>Desulfobulbales</taxon>
        <taxon>Desulfocapsaceae</taxon>
        <taxon>Desulfofustis</taxon>
    </lineage>
</organism>
<dbReference type="Proteomes" id="UP000830055">
    <property type="component" value="Chromosome"/>
</dbReference>
<dbReference type="PROSITE" id="PS50042">
    <property type="entry name" value="CNMP_BINDING_3"/>
    <property type="match status" value="1"/>
</dbReference>
<dbReference type="InterPro" id="IPR050866">
    <property type="entry name" value="CNG_cation_channel"/>
</dbReference>
<evidence type="ECO:0000313" key="4">
    <source>
        <dbReference type="Proteomes" id="UP000830055"/>
    </source>
</evidence>
<name>A0ABM7W920_9BACT</name>
<protein>
    <recommendedName>
        <fullName evidence="2">Cyclic nucleotide-binding domain-containing protein</fullName>
    </recommendedName>
</protein>
<gene>
    <name evidence="3" type="ORF">DPPLL_17830</name>
</gene>
<keyword evidence="1" id="KW-1071">Ligand-gated ion channel</keyword>
<reference evidence="3 4" key="1">
    <citation type="submission" date="2022-01" db="EMBL/GenBank/DDBJ databases">
        <title>Desulfofustis limnae sp. nov., a novel mesophilic sulfate-reducing bacterium isolated from marsh soil.</title>
        <authorList>
            <person name="Watanabe M."/>
            <person name="Takahashi A."/>
            <person name="Kojima H."/>
            <person name="Fukui M."/>
        </authorList>
    </citation>
    <scope>NUCLEOTIDE SEQUENCE [LARGE SCALE GENOMIC DNA]</scope>
    <source>
        <strain evidence="3 4">PPLL</strain>
    </source>
</reference>
<proteinExistence type="predicted"/>
<feature type="domain" description="Cyclic nucleotide-binding" evidence="2">
    <location>
        <begin position="125"/>
        <end position="224"/>
    </location>
</feature>
<dbReference type="Gene3D" id="2.60.120.10">
    <property type="entry name" value="Jelly Rolls"/>
    <property type="match status" value="1"/>
</dbReference>
<evidence type="ECO:0000256" key="1">
    <source>
        <dbReference type="ARBA" id="ARBA00023286"/>
    </source>
</evidence>
<dbReference type="CDD" id="cd00038">
    <property type="entry name" value="CAP_ED"/>
    <property type="match status" value="1"/>
</dbReference>
<dbReference type="RefSeq" id="WP_284154445.1">
    <property type="nucleotide sequence ID" value="NZ_AP025516.1"/>
</dbReference>
<dbReference type="EMBL" id="AP025516">
    <property type="protein sequence ID" value="BDD87418.1"/>
    <property type="molecule type" value="Genomic_DNA"/>
</dbReference>
<dbReference type="PANTHER" id="PTHR45638">
    <property type="entry name" value="CYCLIC NUCLEOTIDE-GATED CATION CHANNEL SUBUNIT A"/>
    <property type="match status" value="1"/>
</dbReference>
<dbReference type="SMART" id="SM00100">
    <property type="entry name" value="cNMP"/>
    <property type="match status" value="1"/>
</dbReference>
<keyword evidence="1" id="KW-0813">Transport</keyword>
<keyword evidence="1" id="KW-0406">Ion transport</keyword>